<evidence type="ECO:0000256" key="6">
    <source>
        <dbReference type="ARBA" id="ARBA00023163"/>
    </source>
</evidence>
<dbReference type="STRING" id="1797259.A2989_00510"/>
<evidence type="ECO:0000256" key="1">
    <source>
        <dbReference type="ARBA" id="ARBA00022472"/>
    </source>
</evidence>
<name>A0A1F4ZAN3_9BACT</name>
<comment type="subcellular location">
    <subcellularLocation>
        <location evidence="7">Cytoplasm</location>
    </subcellularLocation>
</comment>
<dbReference type="CDD" id="cd22529">
    <property type="entry name" value="KH-II_NusA_rpt2"/>
    <property type="match status" value="1"/>
</dbReference>
<dbReference type="PROSITE" id="PS50084">
    <property type="entry name" value="KH_TYPE_1"/>
    <property type="match status" value="1"/>
</dbReference>
<dbReference type="InterPro" id="IPR025249">
    <property type="entry name" value="TF_NusA_KH_1st"/>
</dbReference>
<feature type="domain" description="S1 motif" evidence="9">
    <location>
        <begin position="134"/>
        <end position="198"/>
    </location>
</feature>
<dbReference type="InterPro" id="IPR015946">
    <property type="entry name" value="KH_dom-like_a/b"/>
</dbReference>
<dbReference type="InterPro" id="IPR013735">
    <property type="entry name" value="TF_NusA_N"/>
</dbReference>
<dbReference type="Pfam" id="PF26594">
    <property type="entry name" value="KH_NusA_2nd"/>
    <property type="match status" value="1"/>
</dbReference>
<evidence type="ECO:0000256" key="3">
    <source>
        <dbReference type="ARBA" id="ARBA00022814"/>
    </source>
</evidence>
<dbReference type="InterPro" id="IPR009019">
    <property type="entry name" value="KH_sf_prok-type"/>
</dbReference>
<keyword evidence="3 7" id="KW-0889">Transcription antitermination</keyword>
<evidence type="ECO:0000256" key="2">
    <source>
        <dbReference type="ARBA" id="ARBA00022490"/>
    </source>
</evidence>
<reference evidence="10 11" key="1">
    <citation type="journal article" date="2016" name="Nat. Commun.">
        <title>Thousands of microbial genomes shed light on interconnected biogeochemical processes in an aquifer system.</title>
        <authorList>
            <person name="Anantharaman K."/>
            <person name="Brown C.T."/>
            <person name="Hug L.A."/>
            <person name="Sharon I."/>
            <person name="Castelle C.J."/>
            <person name="Probst A.J."/>
            <person name="Thomas B.C."/>
            <person name="Singh A."/>
            <person name="Wilkins M.J."/>
            <person name="Karaoz U."/>
            <person name="Brodie E.L."/>
            <person name="Williams K.H."/>
            <person name="Hubbard S.S."/>
            <person name="Banfield J.F."/>
        </authorList>
    </citation>
    <scope>NUCLEOTIDE SEQUENCE [LARGE SCALE GENOMIC DNA]</scope>
</reference>
<evidence type="ECO:0000313" key="11">
    <source>
        <dbReference type="Proteomes" id="UP000177080"/>
    </source>
</evidence>
<keyword evidence="6 7" id="KW-0804">Transcription</keyword>
<dbReference type="Pfam" id="PF13184">
    <property type="entry name" value="KH_NusA_1st"/>
    <property type="match status" value="1"/>
</dbReference>
<comment type="similarity">
    <text evidence="7">Belongs to the NusA family.</text>
</comment>
<dbReference type="AlphaFoldDB" id="A0A1F4ZAN3"/>
<dbReference type="InterPro" id="IPR058582">
    <property type="entry name" value="KH_NusA_2nd"/>
</dbReference>
<comment type="function">
    <text evidence="7">Participates in both transcription termination and antitermination.</text>
</comment>
<evidence type="ECO:0000256" key="4">
    <source>
        <dbReference type="ARBA" id="ARBA00022884"/>
    </source>
</evidence>
<dbReference type="InterPro" id="IPR030842">
    <property type="entry name" value="TF_NusA_bacterial"/>
</dbReference>
<dbReference type="Proteomes" id="UP000177080">
    <property type="component" value="Unassembled WGS sequence"/>
</dbReference>
<dbReference type="HAMAP" id="MF_00945_B">
    <property type="entry name" value="NusA_B"/>
    <property type="match status" value="1"/>
</dbReference>
<feature type="region of interest" description="Disordered" evidence="8">
    <location>
        <begin position="345"/>
        <end position="364"/>
    </location>
</feature>
<dbReference type="Gene3D" id="3.30.300.20">
    <property type="match status" value="2"/>
</dbReference>
<dbReference type="GO" id="GO:0031564">
    <property type="term" value="P:transcription antitermination"/>
    <property type="evidence" value="ECO:0007669"/>
    <property type="project" value="UniProtKB-UniRule"/>
</dbReference>
<dbReference type="Gene3D" id="2.40.50.140">
    <property type="entry name" value="Nucleic acid-binding proteins"/>
    <property type="match status" value="1"/>
</dbReference>
<protein>
    <recommendedName>
        <fullName evidence="7">Transcription termination/antitermination protein NusA</fullName>
    </recommendedName>
</protein>
<keyword evidence="1 7" id="KW-0806">Transcription termination</keyword>
<evidence type="ECO:0000313" key="10">
    <source>
        <dbReference type="EMBL" id="OGD03298.1"/>
    </source>
</evidence>
<dbReference type="GO" id="GO:0006353">
    <property type="term" value="P:DNA-templated transcription termination"/>
    <property type="evidence" value="ECO:0007669"/>
    <property type="project" value="UniProtKB-UniRule"/>
</dbReference>
<sequence length="364" mass="39602">MSRSNITARSEFASALNQVAHERNLDPQIILDAIRQSIVAAFKKDHPEIYQEDHVYDVELDPGTGEARIFEVAGELYEEDGISKVKPVAGSPRSDVTPPGFGRIAAQTAKQVIIQKIREAEKSTIVAEYEKRLGTLVSGMIIRFVGNEIMVDIGKSEAVLPPSEQVHSENYHLNQRLTFLLLSIRETARGREVVVSRTDTGLIKELFRREVPEVNSGAVEVKAIARDPGSRTKIAVYSHQSGVDPVGSCVGQKGVRVQAVIGELNGEKIDIIQFNEDIEKFVASALSPATGLGVKVDLKNQVALVTAPEDQLSLAIGREGQNAKLAGKLTGLHIDIKGDGKAILQEKGTSEKKENTVTNDDKPQ</sequence>
<dbReference type="CDD" id="cd02134">
    <property type="entry name" value="KH-II_NusA_rpt1"/>
    <property type="match status" value="1"/>
</dbReference>
<comment type="caution">
    <text evidence="10">The sequence shown here is derived from an EMBL/GenBank/DDBJ whole genome shotgun (WGS) entry which is preliminary data.</text>
</comment>
<evidence type="ECO:0000256" key="8">
    <source>
        <dbReference type="SAM" id="MobiDB-lite"/>
    </source>
</evidence>
<keyword evidence="5 7" id="KW-0805">Transcription regulation</keyword>
<dbReference type="SUPFAM" id="SSF50249">
    <property type="entry name" value="Nucleic acid-binding proteins"/>
    <property type="match status" value="1"/>
</dbReference>
<dbReference type="SUPFAM" id="SSF54814">
    <property type="entry name" value="Prokaryotic type KH domain (KH-domain type II)"/>
    <property type="match status" value="2"/>
</dbReference>
<dbReference type="FunFam" id="3.30.300.20:FF:000002">
    <property type="entry name" value="Transcription termination/antitermination protein NusA"/>
    <property type="match status" value="1"/>
</dbReference>
<evidence type="ECO:0000256" key="5">
    <source>
        <dbReference type="ARBA" id="ARBA00023015"/>
    </source>
</evidence>
<dbReference type="SUPFAM" id="SSF69705">
    <property type="entry name" value="Transcription factor NusA, N-terminal domain"/>
    <property type="match status" value="1"/>
</dbReference>
<dbReference type="GO" id="GO:0003700">
    <property type="term" value="F:DNA-binding transcription factor activity"/>
    <property type="evidence" value="ECO:0007669"/>
    <property type="project" value="InterPro"/>
</dbReference>
<dbReference type="PANTHER" id="PTHR22648">
    <property type="entry name" value="TRANSCRIPTION TERMINATION FACTOR NUSA"/>
    <property type="match status" value="1"/>
</dbReference>
<gene>
    <name evidence="7" type="primary">nusA</name>
    <name evidence="10" type="ORF">A2989_00510</name>
</gene>
<dbReference type="CDD" id="cd04455">
    <property type="entry name" value="S1_NusA"/>
    <property type="match status" value="1"/>
</dbReference>
<organism evidence="10 11">
    <name type="scientific">Candidatus Amesbacteria bacterium RIFCSPLOWO2_01_FULL_48_25</name>
    <dbReference type="NCBI Taxonomy" id="1797259"/>
    <lineage>
        <taxon>Bacteria</taxon>
        <taxon>Candidatus Amesiibacteriota</taxon>
    </lineage>
</organism>
<dbReference type="PROSITE" id="PS50126">
    <property type="entry name" value="S1"/>
    <property type="match status" value="1"/>
</dbReference>
<evidence type="ECO:0000259" key="9">
    <source>
        <dbReference type="PROSITE" id="PS50126"/>
    </source>
</evidence>
<dbReference type="InterPro" id="IPR036555">
    <property type="entry name" value="NusA_N_sf"/>
</dbReference>
<dbReference type="GO" id="GO:0005829">
    <property type="term" value="C:cytosol"/>
    <property type="evidence" value="ECO:0007669"/>
    <property type="project" value="TreeGrafter"/>
</dbReference>
<proteinExistence type="inferred from homology"/>
<evidence type="ECO:0000256" key="7">
    <source>
        <dbReference type="HAMAP-Rule" id="MF_00945"/>
    </source>
</evidence>
<dbReference type="NCBIfam" id="TIGR01953">
    <property type="entry name" value="NusA"/>
    <property type="match status" value="1"/>
</dbReference>
<dbReference type="InterPro" id="IPR012340">
    <property type="entry name" value="NA-bd_OB-fold"/>
</dbReference>
<comment type="subunit">
    <text evidence="7">Monomer. Binds directly to the core enzyme of the DNA-dependent RNA polymerase and to nascent RNA.</text>
</comment>
<dbReference type="SMART" id="SM00316">
    <property type="entry name" value="S1"/>
    <property type="match status" value="1"/>
</dbReference>
<dbReference type="Pfam" id="PF08529">
    <property type="entry name" value="NusA_N"/>
    <property type="match status" value="1"/>
</dbReference>
<dbReference type="InterPro" id="IPR003029">
    <property type="entry name" value="S1_domain"/>
</dbReference>
<feature type="compositionally biased region" description="Basic and acidic residues" evidence="8">
    <location>
        <begin position="348"/>
        <end position="364"/>
    </location>
</feature>
<dbReference type="EMBL" id="MEXN01000007">
    <property type="protein sequence ID" value="OGD03298.1"/>
    <property type="molecule type" value="Genomic_DNA"/>
</dbReference>
<dbReference type="GO" id="GO:0003723">
    <property type="term" value="F:RNA binding"/>
    <property type="evidence" value="ECO:0007669"/>
    <property type="project" value="UniProtKB-UniRule"/>
</dbReference>
<dbReference type="InterPro" id="IPR010213">
    <property type="entry name" value="TF_NusA"/>
</dbReference>
<keyword evidence="4 7" id="KW-0694">RNA-binding</keyword>
<dbReference type="Gene3D" id="3.30.1480.10">
    <property type="entry name" value="NusA, N-terminal domain"/>
    <property type="match status" value="1"/>
</dbReference>
<keyword evidence="2 7" id="KW-0963">Cytoplasm</keyword>
<accession>A0A1F4ZAN3</accession>
<dbReference type="PANTHER" id="PTHR22648:SF0">
    <property type="entry name" value="TRANSCRIPTION TERMINATION_ANTITERMINATION PROTEIN NUSA"/>
    <property type="match status" value="1"/>
</dbReference>